<feature type="coiled-coil region" evidence="2">
    <location>
        <begin position="38"/>
        <end position="65"/>
    </location>
</feature>
<evidence type="ECO:0008006" key="4">
    <source>
        <dbReference type="Google" id="ProtNLM"/>
    </source>
</evidence>
<accession>A0A3B0ZV34</accession>
<evidence type="ECO:0000313" key="3">
    <source>
        <dbReference type="EMBL" id="VAW97415.1"/>
    </source>
</evidence>
<gene>
    <name evidence="3" type="ORF">MNBD_GAMMA23-920</name>
</gene>
<evidence type="ECO:0000256" key="2">
    <source>
        <dbReference type="SAM" id="Coils"/>
    </source>
</evidence>
<organism evidence="3">
    <name type="scientific">hydrothermal vent metagenome</name>
    <dbReference type="NCBI Taxonomy" id="652676"/>
    <lineage>
        <taxon>unclassified sequences</taxon>
        <taxon>metagenomes</taxon>
        <taxon>ecological metagenomes</taxon>
    </lineage>
</organism>
<sequence length="157" mass="17655">MTRNITPLLEDIANYLEQLFHALENEYTALSNNDLQAIESIAQEKTILMEQLEDLNKERHTLLEAAGLNLSENGIDDFLNSSTLADNPVLKTLWGNISSLSKQCEKQNNINGIIIENNKRHTENALSILQGKQQTTELYSSKGQSIKMAKNQTLIRA</sequence>
<keyword evidence="1" id="KW-1005">Bacterial flagellum biogenesis</keyword>
<reference evidence="3" key="1">
    <citation type="submission" date="2018-06" db="EMBL/GenBank/DDBJ databases">
        <authorList>
            <person name="Zhirakovskaya E."/>
        </authorList>
    </citation>
    <scope>NUCLEOTIDE SEQUENCE</scope>
</reference>
<dbReference type="Gene3D" id="1.20.58.300">
    <property type="entry name" value="FlgN-like"/>
    <property type="match status" value="1"/>
</dbReference>
<proteinExistence type="predicted"/>
<dbReference type="SUPFAM" id="SSF140566">
    <property type="entry name" value="FlgN-like"/>
    <property type="match status" value="1"/>
</dbReference>
<evidence type="ECO:0000256" key="1">
    <source>
        <dbReference type="ARBA" id="ARBA00022795"/>
    </source>
</evidence>
<dbReference type="InterPro" id="IPR007809">
    <property type="entry name" value="FlgN-like"/>
</dbReference>
<keyword evidence="2" id="KW-0175">Coiled coil</keyword>
<dbReference type="Pfam" id="PF05130">
    <property type="entry name" value="FlgN"/>
    <property type="match status" value="1"/>
</dbReference>
<protein>
    <recommendedName>
        <fullName evidence="4">Flagellar biosynthesis protein FlgN</fullName>
    </recommendedName>
</protein>
<dbReference type="EMBL" id="UOFT01000058">
    <property type="protein sequence ID" value="VAW97415.1"/>
    <property type="molecule type" value="Genomic_DNA"/>
</dbReference>
<dbReference type="InterPro" id="IPR036679">
    <property type="entry name" value="FlgN-like_sf"/>
</dbReference>
<name>A0A3B0ZV34_9ZZZZ</name>
<dbReference type="AlphaFoldDB" id="A0A3B0ZV34"/>
<dbReference type="GO" id="GO:0044780">
    <property type="term" value="P:bacterial-type flagellum assembly"/>
    <property type="evidence" value="ECO:0007669"/>
    <property type="project" value="InterPro"/>
</dbReference>